<dbReference type="InterPro" id="IPR045851">
    <property type="entry name" value="AMP-bd_C_sf"/>
</dbReference>
<dbReference type="PRINTS" id="PR01009">
    <property type="entry name" value="FLGMRINGFLIF"/>
</dbReference>
<feature type="compositionally biased region" description="Low complexity" evidence="13">
    <location>
        <begin position="351"/>
        <end position="380"/>
    </location>
</feature>
<proteinExistence type="inferred from homology"/>
<feature type="region of interest" description="Disordered" evidence="13">
    <location>
        <begin position="285"/>
        <end position="392"/>
    </location>
</feature>
<dbReference type="Gene3D" id="3.30.300.30">
    <property type="match status" value="1"/>
</dbReference>
<evidence type="ECO:0000313" key="18">
    <source>
        <dbReference type="Proteomes" id="UP001319883"/>
    </source>
</evidence>
<dbReference type="PIRSF" id="PIRSF004862">
    <property type="entry name" value="FliF"/>
    <property type="match status" value="1"/>
</dbReference>
<evidence type="ECO:0000256" key="10">
    <source>
        <dbReference type="ARBA" id="ARBA00023143"/>
    </source>
</evidence>
<feature type="domain" description="Flagellar M-ring N-terminal" evidence="15">
    <location>
        <begin position="57"/>
        <end position="231"/>
    </location>
</feature>
<dbReference type="InterPro" id="IPR000067">
    <property type="entry name" value="FlgMring_FliF"/>
</dbReference>
<evidence type="ECO:0000256" key="14">
    <source>
        <dbReference type="SAM" id="Phobius"/>
    </source>
</evidence>
<protein>
    <recommendedName>
        <fullName evidence="5 12">Flagellar M-ring protein</fullName>
    </recommendedName>
</protein>
<organism evidence="17 18">
    <name type="scientific">Modicisalibacter tunisiensis</name>
    <dbReference type="NCBI Taxonomy" id="390637"/>
    <lineage>
        <taxon>Bacteria</taxon>
        <taxon>Pseudomonadati</taxon>
        <taxon>Pseudomonadota</taxon>
        <taxon>Gammaproteobacteria</taxon>
        <taxon>Oceanospirillales</taxon>
        <taxon>Halomonadaceae</taxon>
        <taxon>Modicisalibacter</taxon>
    </lineage>
</organism>
<evidence type="ECO:0000256" key="6">
    <source>
        <dbReference type="ARBA" id="ARBA00022475"/>
    </source>
</evidence>
<sequence>MSDAATSSSSAKRPATGGGSASAAGWLDKLRGNPRIPLIIAAAAAIALIAVLLLWAQSPTYRVLYSNLTNADGGRIVGELDKRGVPYRFSEGSGAIMVPADQVHLLRLQLAEQGLPKGGNVGFELMDNQAFGISQFAEHVNYQRSLEGELAQSIQALGPVSTARVHLSLAKPSVFVREREPAKASVVLTLQPGRVLGEGQVNAIVHMVSSSVADLATDAVTVVDQDGRLLSRSDGDLNGLDGTQLDYVQKVEKNYRRRIERILAPILGADNVRAQVSAEIDFSRRERTAEHYGPNQPPNEAAVRSRQVDATYTGGDELARGVPGALTNTPPGAAASPIDNGQNGQNGQGNAGQAPGNNAANNAANNPRANAQGTNAQGNNSPKRRLQSSDTVNYEVDRQVDHVRFERGGVDRLSVAVVVNYRDAVNDQGETVRKPLSDQEMASINRLVRQAVGFSATRGDAVEVVNSPFTQKDTSVPPTPWWQSPEIIQLALTLGRYLLVALAALFLWLLILRPLIKRQTAQPIAQGASGGALRTPSSAESALESGEAASGESAAAPEPVQTRRRRQSSAYEQNLKDVREIAQEDPRLVAMIVRSWMSEQ</sequence>
<dbReference type="InterPro" id="IPR013556">
    <property type="entry name" value="Flag_M-ring_C"/>
</dbReference>
<keyword evidence="8 14" id="KW-1133">Transmembrane helix</keyword>
<comment type="subcellular location">
    <subcellularLocation>
        <location evidence="2 12">Bacterial flagellum basal body</location>
    </subcellularLocation>
    <subcellularLocation>
        <location evidence="3">Cell membrane</location>
        <topology evidence="3">Multi-pass membrane protein</topology>
    </subcellularLocation>
</comment>
<evidence type="ECO:0000256" key="7">
    <source>
        <dbReference type="ARBA" id="ARBA00022692"/>
    </source>
</evidence>
<evidence type="ECO:0000256" key="3">
    <source>
        <dbReference type="ARBA" id="ARBA00004651"/>
    </source>
</evidence>
<evidence type="ECO:0000259" key="16">
    <source>
        <dbReference type="Pfam" id="PF08345"/>
    </source>
</evidence>
<evidence type="ECO:0000256" key="13">
    <source>
        <dbReference type="SAM" id="MobiDB-lite"/>
    </source>
</evidence>
<keyword evidence="7 14" id="KW-0812">Transmembrane</keyword>
<dbReference type="InterPro" id="IPR043427">
    <property type="entry name" value="YscJ/FliF"/>
</dbReference>
<dbReference type="Proteomes" id="UP001319883">
    <property type="component" value="Unassembled WGS sequence"/>
</dbReference>
<feature type="region of interest" description="Disordered" evidence="13">
    <location>
        <begin position="526"/>
        <end position="578"/>
    </location>
</feature>
<dbReference type="RefSeq" id="WP_163649437.1">
    <property type="nucleotide sequence ID" value="NZ_JAGXFD010000001.1"/>
</dbReference>
<feature type="transmembrane region" description="Helical" evidence="14">
    <location>
        <begin position="494"/>
        <end position="512"/>
    </location>
</feature>
<feature type="compositionally biased region" description="Polar residues" evidence="13">
    <location>
        <begin position="1"/>
        <end position="11"/>
    </location>
</feature>
<dbReference type="InterPro" id="IPR006182">
    <property type="entry name" value="FliF_N_dom"/>
</dbReference>
<comment type="caution">
    <text evidence="17">The sequence shown here is derived from an EMBL/GenBank/DDBJ whole genome shotgun (WGS) entry which is preliminary data.</text>
</comment>
<keyword evidence="10 12" id="KW-0975">Bacterial flagellum</keyword>
<evidence type="ECO:0000256" key="12">
    <source>
        <dbReference type="PIRNR" id="PIRNR004862"/>
    </source>
</evidence>
<reference evidence="17 18" key="1">
    <citation type="submission" date="2021-05" db="EMBL/GenBank/DDBJ databases">
        <title>Petroleum and Energy Research Collection (APPE): ex situ preservation of microbial diversity associated with the oil industry and exploitation of its biotechnological potential.</title>
        <authorList>
            <person name="Paixao C.T.M."/>
            <person name="Gomes M.B."/>
            <person name="Oliveira V.M."/>
        </authorList>
    </citation>
    <scope>NUCLEOTIDE SEQUENCE [LARGE SCALE GENOMIC DNA]</scope>
    <source>
        <strain evidence="17 18">LIT2</strain>
    </source>
</reference>
<evidence type="ECO:0000256" key="8">
    <source>
        <dbReference type="ARBA" id="ARBA00022989"/>
    </source>
</evidence>
<evidence type="ECO:0000256" key="5">
    <source>
        <dbReference type="ARBA" id="ARBA00017949"/>
    </source>
</evidence>
<evidence type="ECO:0000256" key="1">
    <source>
        <dbReference type="ARBA" id="ARBA00003820"/>
    </source>
</evidence>
<keyword evidence="17" id="KW-0966">Cell projection</keyword>
<feature type="compositionally biased region" description="Low complexity" evidence="13">
    <location>
        <begin position="536"/>
        <end position="559"/>
    </location>
</feature>
<keyword evidence="18" id="KW-1185">Reference proteome</keyword>
<evidence type="ECO:0000313" key="17">
    <source>
        <dbReference type="EMBL" id="MBZ9568284.1"/>
    </source>
</evidence>
<dbReference type="Pfam" id="PF01514">
    <property type="entry name" value="YscJ_FliF"/>
    <property type="match status" value="1"/>
</dbReference>
<evidence type="ECO:0000256" key="2">
    <source>
        <dbReference type="ARBA" id="ARBA00004117"/>
    </source>
</evidence>
<feature type="region of interest" description="Disordered" evidence="13">
    <location>
        <begin position="1"/>
        <end position="22"/>
    </location>
</feature>
<evidence type="ECO:0000259" key="15">
    <source>
        <dbReference type="Pfam" id="PF01514"/>
    </source>
</evidence>
<dbReference type="PANTHER" id="PTHR30046">
    <property type="entry name" value="FLAGELLAR M-RING PROTEIN"/>
    <property type="match status" value="1"/>
</dbReference>
<comment type="subunit">
    <text evidence="11">The basal body constitutes a major portion of the flagellar organelle and consists of four rings (L,P,S, and M) mounted on a central rod. The M ring is integral to the inner membrane of the cell and may be connected to the flagellar rod via the S ring. The S (supramembrane ring) lies just distal to the M ring. The L and P rings lie in the outer membrane and the periplasmic space, respectively.</text>
</comment>
<evidence type="ECO:0000256" key="4">
    <source>
        <dbReference type="ARBA" id="ARBA00007971"/>
    </source>
</evidence>
<feature type="domain" description="Flagellar M-ring C-terminal" evidence="16">
    <location>
        <begin position="263"/>
        <end position="469"/>
    </location>
</feature>
<comment type="function">
    <text evidence="1 12">The M ring may be actively involved in energy transduction.</text>
</comment>
<keyword evidence="6" id="KW-1003">Cell membrane</keyword>
<accession>A0ABS7X1M9</accession>
<feature type="transmembrane region" description="Helical" evidence="14">
    <location>
        <begin position="36"/>
        <end position="56"/>
    </location>
</feature>
<keyword evidence="17" id="KW-0282">Flagellum</keyword>
<comment type="similarity">
    <text evidence="4 12">Belongs to the FliF family.</text>
</comment>
<dbReference type="EMBL" id="JAGXFD010000001">
    <property type="protein sequence ID" value="MBZ9568284.1"/>
    <property type="molecule type" value="Genomic_DNA"/>
</dbReference>
<evidence type="ECO:0000256" key="11">
    <source>
        <dbReference type="ARBA" id="ARBA00025936"/>
    </source>
</evidence>
<dbReference type="NCBIfam" id="TIGR00206">
    <property type="entry name" value="fliF"/>
    <property type="match status" value="1"/>
</dbReference>
<gene>
    <name evidence="17" type="primary">fliF</name>
    <name evidence="17" type="ORF">KGQ91_11450</name>
</gene>
<keyword evidence="9 14" id="KW-0472">Membrane</keyword>
<evidence type="ECO:0000256" key="9">
    <source>
        <dbReference type="ARBA" id="ARBA00023136"/>
    </source>
</evidence>
<dbReference type="Pfam" id="PF08345">
    <property type="entry name" value="YscJ_FliF_C"/>
    <property type="match status" value="1"/>
</dbReference>
<keyword evidence="17" id="KW-0969">Cilium</keyword>
<dbReference type="PANTHER" id="PTHR30046:SF0">
    <property type="entry name" value="FLAGELLAR M-RING PROTEIN"/>
    <property type="match status" value="1"/>
</dbReference>
<name>A0ABS7X1M9_9GAMM</name>